<evidence type="ECO:0000313" key="2">
    <source>
        <dbReference type="Proteomes" id="UP001143910"/>
    </source>
</evidence>
<name>A0ACC1NPQ5_9HYPO</name>
<organism evidence="1 2">
    <name type="scientific">Zarea fungicola</name>
    <dbReference type="NCBI Taxonomy" id="93591"/>
    <lineage>
        <taxon>Eukaryota</taxon>
        <taxon>Fungi</taxon>
        <taxon>Dikarya</taxon>
        <taxon>Ascomycota</taxon>
        <taxon>Pezizomycotina</taxon>
        <taxon>Sordariomycetes</taxon>
        <taxon>Hypocreomycetidae</taxon>
        <taxon>Hypocreales</taxon>
        <taxon>Cordycipitaceae</taxon>
        <taxon>Zarea</taxon>
    </lineage>
</organism>
<gene>
    <name evidence="1" type="ORF">NQ176_g2401</name>
</gene>
<reference evidence="1" key="1">
    <citation type="submission" date="2022-08" db="EMBL/GenBank/DDBJ databases">
        <title>Genome Sequence of Lecanicillium fungicola.</title>
        <authorList>
            <person name="Buettner E."/>
        </authorList>
    </citation>
    <scope>NUCLEOTIDE SEQUENCE</scope>
    <source>
        <strain evidence="1">Babe33</strain>
    </source>
</reference>
<keyword evidence="2" id="KW-1185">Reference proteome</keyword>
<dbReference type="EMBL" id="JANJQO010000169">
    <property type="protein sequence ID" value="KAJ2980836.1"/>
    <property type="molecule type" value="Genomic_DNA"/>
</dbReference>
<evidence type="ECO:0000313" key="1">
    <source>
        <dbReference type="EMBL" id="KAJ2980836.1"/>
    </source>
</evidence>
<proteinExistence type="predicted"/>
<accession>A0ACC1NPQ5</accession>
<dbReference type="Proteomes" id="UP001143910">
    <property type="component" value="Unassembled WGS sequence"/>
</dbReference>
<protein>
    <submittedName>
        <fullName evidence="1">Uncharacterized protein</fullName>
    </submittedName>
</protein>
<sequence length="465" mass="48983">MQDLTLEASLQQRGISILTREDSDFSSHVDSFSGSHKDKTPRCITLPTTAEQVAAIISECTSRDIPLAVRGGGHDVFGRFAHRDAVSIDLRRMSSVQVAADKKSANVSGGATTSQVVNVLNDHGLQVPVGSCGRVGFAGWSLIGGLGPYFQSYGLGSDQITGAKVVNAQGKVIQADEALLKGLRGGGGSLGIVVELTIKVYPLQKIQAGHLLFDSTDIEKAVTLFLTGYESMLASNGGKLPPQLSILPCILAIPGLGVALTCGIVWNGAACEESRLWISRIASLAPILAQSSEPQALAPETSPALLLEMQTSRIPKQVAGRTETVSVRRFSPAVVAALAKQATKIPSTSVGGGLVMHILRSDSPSLSKDVPPSVCAYRQPQVVIEILGISADETTASSATAWARSAQQELSGLEDAMRQTYLPVTPPEAVDLEAIYQDKLAELVLLKLQHDPLGVFTHTLPSVAP</sequence>
<comment type="caution">
    <text evidence="1">The sequence shown here is derived from an EMBL/GenBank/DDBJ whole genome shotgun (WGS) entry which is preliminary data.</text>
</comment>